<dbReference type="Proteomes" id="UP001597024">
    <property type="component" value="Unassembled WGS sequence"/>
</dbReference>
<reference evidence="2" key="1">
    <citation type="journal article" date="2019" name="Int. J. Syst. Evol. Microbiol.">
        <title>The Global Catalogue of Microorganisms (GCM) 10K type strain sequencing project: providing services to taxonomists for standard genome sequencing and annotation.</title>
        <authorList>
            <consortium name="The Broad Institute Genomics Platform"/>
            <consortium name="The Broad Institute Genome Sequencing Center for Infectious Disease"/>
            <person name="Wu L."/>
            <person name="Ma J."/>
        </authorList>
    </citation>
    <scope>NUCLEOTIDE SEQUENCE [LARGE SCALE GENOMIC DNA]</scope>
    <source>
        <strain evidence="2">CCUG 62974</strain>
    </source>
</reference>
<sequence length="93" mass="10401">MAIKIIAIRLVGGNGHEHISRLWWVNSGSGENGENSREEIIAWIETKNGEAYVEDARGNRADVGVVKPNGRPKYLRTYADGKWTDNLLALPRK</sequence>
<evidence type="ECO:0000313" key="2">
    <source>
        <dbReference type="Proteomes" id="UP001597024"/>
    </source>
</evidence>
<name>A0ABW3DGH0_9ACTN</name>
<dbReference type="EMBL" id="JBHTHX010000001">
    <property type="protein sequence ID" value="MFD0882970.1"/>
    <property type="molecule type" value="Genomic_DNA"/>
</dbReference>
<organism evidence="1 2">
    <name type="scientific">Streptosporangium algeriense</name>
    <dbReference type="NCBI Taxonomy" id="1682748"/>
    <lineage>
        <taxon>Bacteria</taxon>
        <taxon>Bacillati</taxon>
        <taxon>Actinomycetota</taxon>
        <taxon>Actinomycetes</taxon>
        <taxon>Streptosporangiales</taxon>
        <taxon>Streptosporangiaceae</taxon>
        <taxon>Streptosporangium</taxon>
    </lineage>
</organism>
<comment type="caution">
    <text evidence="1">The sequence shown here is derived from an EMBL/GenBank/DDBJ whole genome shotgun (WGS) entry which is preliminary data.</text>
</comment>
<evidence type="ECO:0000313" key="1">
    <source>
        <dbReference type="EMBL" id="MFD0882970.1"/>
    </source>
</evidence>
<keyword evidence="2" id="KW-1185">Reference proteome</keyword>
<gene>
    <name evidence="1" type="ORF">ACFQ08_00090</name>
</gene>
<proteinExistence type="predicted"/>
<protein>
    <submittedName>
        <fullName evidence="1">DUF3892 domain-containing protein</fullName>
    </submittedName>
</protein>
<accession>A0ABW3DGH0</accession>
<dbReference type="InterPro" id="IPR024997">
    <property type="entry name" value="DUF3892"/>
</dbReference>
<dbReference type="Pfam" id="PF13031">
    <property type="entry name" value="DUF3892"/>
    <property type="match status" value="1"/>
</dbReference>